<reference evidence="1 2" key="1">
    <citation type="journal article" date="2015" name="Genome Biol. Evol.">
        <title>Comparative Genomics of a Bacterivorous Green Alga Reveals Evolutionary Causalities and Consequences of Phago-Mixotrophic Mode of Nutrition.</title>
        <authorList>
            <person name="Burns J.A."/>
            <person name="Paasch A."/>
            <person name="Narechania A."/>
            <person name="Kim E."/>
        </authorList>
    </citation>
    <scope>NUCLEOTIDE SEQUENCE [LARGE SCALE GENOMIC DNA]</scope>
    <source>
        <strain evidence="1 2">PLY_AMNH</strain>
    </source>
</reference>
<keyword evidence="2" id="KW-1185">Reference proteome</keyword>
<gene>
    <name evidence="1" type="ORF">CYMTET_15257</name>
</gene>
<comment type="caution">
    <text evidence="1">The sequence shown here is derived from an EMBL/GenBank/DDBJ whole genome shotgun (WGS) entry which is preliminary data.</text>
</comment>
<sequence>MIDLTDYIKVNKLSGLTIVDPLATSPSFVEDFVHALNAKENKTEDNRQFKAEYFKVKGTEQTGRTKNAADFDPVLLEHADRYKRKGISYIFQGRTNARKGRDLFSLPHGERLRPEFDASYSERYKRRLDEYVEKLDEHVE</sequence>
<dbReference type="EMBL" id="LGRX02006428">
    <property type="protein sequence ID" value="KAK3276691.1"/>
    <property type="molecule type" value="Genomic_DNA"/>
</dbReference>
<evidence type="ECO:0000313" key="2">
    <source>
        <dbReference type="Proteomes" id="UP001190700"/>
    </source>
</evidence>
<protein>
    <submittedName>
        <fullName evidence="1">Uncharacterized protein</fullName>
    </submittedName>
</protein>
<dbReference type="AlphaFoldDB" id="A0AAE0L937"/>
<accession>A0AAE0L937</accession>
<organism evidence="1 2">
    <name type="scientific">Cymbomonas tetramitiformis</name>
    <dbReference type="NCBI Taxonomy" id="36881"/>
    <lineage>
        <taxon>Eukaryota</taxon>
        <taxon>Viridiplantae</taxon>
        <taxon>Chlorophyta</taxon>
        <taxon>Pyramimonadophyceae</taxon>
        <taxon>Pyramimonadales</taxon>
        <taxon>Pyramimonadaceae</taxon>
        <taxon>Cymbomonas</taxon>
    </lineage>
</organism>
<dbReference type="Proteomes" id="UP001190700">
    <property type="component" value="Unassembled WGS sequence"/>
</dbReference>
<name>A0AAE0L937_9CHLO</name>
<evidence type="ECO:0000313" key="1">
    <source>
        <dbReference type="EMBL" id="KAK3276691.1"/>
    </source>
</evidence>
<proteinExistence type="predicted"/>